<dbReference type="EC" id="1.3.1.94" evidence="5"/>
<dbReference type="eggNOG" id="KOG1640">
    <property type="taxonomic scope" value="Eukaryota"/>
</dbReference>
<feature type="domain" description="3-oxo-5-alpha-steroid 4-dehydrogenase C-terminal" evidence="6">
    <location>
        <begin position="173"/>
        <end position="278"/>
    </location>
</feature>
<evidence type="ECO:0000256" key="1">
    <source>
        <dbReference type="ARBA" id="ARBA00004127"/>
    </source>
</evidence>
<comment type="catalytic activity">
    <reaction evidence="5">
        <text>a di-trans,poly-cis-dolichal + NADP(+) = a di-trans,poly-cis-polyprenal + NADPH + H(+)</text>
        <dbReference type="Rhea" id="RHEA:80727"/>
        <dbReference type="Rhea" id="RHEA-COMP:19536"/>
        <dbReference type="Rhea" id="RHEA-COMP:19537"/>
        <dbReference type="ChEBI" id="CHEBI:15378"/>
        <dbReference type="ChEBI" id="CHEBI:57783"/>
        <dbReference type="ChEBI" id="CHEBI:58349"/>
        <dbReference type="ChEBI" id="CHEBI:231623"/>
        <dbReference type="ChEBI" id="CHEBI:231637"/>
        <dbReference type="EC" id="1.3.1.94"/>
    </reaction>
    <physiologicalReaction direction="right-to-left" evidence="5">
        <dbReference type="Rhea" id="RHEA:80729"/>
    </physiologicalReaction>
</comment>
<keyword evidence="5" id="KW-0521">NADP</keyword>
<comment type="pathway">
    <text evidence="5">Protein modification; protein glycosylation.</text>
</comment>
<evidence type="ECO:0000256" key="4">
    <source>
        <dbReference type="ARBA" id="ARBA00023136"/>
    </source>
</evidence>
<evidence type="ECO:0000259" key="6">
    <source>
        <dbReference type="Pfam" id="PF02544"/>
    </source>
</evidence>
<dbReference type="InterPro" id="IPR039698">
    <property type="entry name" value="Dfg10/SRD5A3"/>
</dbReference>
<keyword evidence="5" id="KW-0560">Oxidoreductase</keyword>
<dbReference type="InterPro" id="IPR001104">
    <property type="entry name" value="3-oxo-5_a-steroid_4-DH_C"/>
</dbReference>
<dbReference type="PROSITE" id="PS50244">
    <property type="entry name" value="S5A_REDUCTASE"/>
    <property type="match status" value="1"/>
</dbReference>
<feature type="transmembrane region" description="Helical" evidence="5">
    <location>
        <begin position="211"/>
        <end position="227"/>
    </location>
</feature>
<accession>C5M4Y3</accession>
<feature type="transmembrane region" description="Helical" evidence="5">
    <location>
        <begin position="136"/>
        <end position="158"/>
    </location>
</feature>
<keyword evidence="2 5" id="KW-0812">Transmembrane</keyword>
<feature type="transmembrane region" description="Helical" evidence="5">
    <location>
        <begin position="6"/>
        <end position="24"/>
    </location>
</feature>
<comment type="similarity">
    <text evidence="5">Belongs to the steroid 5-alpha reductase family. Polyprenal reductase subfamily.</text>
</comment>
<keyword evidence="8" id="KW-1185">Reference proteome</keyword>
<gene>
    <name evidence="7" type="ORF">CTRG_01961</name>
</gene>
<dbReference type="PANTHER" id="PTHR14624:SF0">
    <property type="entry name" value="POLYPRENOL REDUCTASE"/>
    <property type="match status" value="1"/>
</dbReference>
<comment type="function">
    <text evidence="5">Plays a key role in early steps of protein N-linked glycosylation by being involved in the conversion of polyprenol into dolichol. Acts as a polyprenal reductase that mediates the reduction of polyprenal into dolichal in a NADP-dependent mechanism. Dolichols are required for the synthesis of dolichol-linked monosaccharides and the oligosaccharide precursor used for N-glycosylation.</text>
</comment>
<keyword evidence="4 5" id="KW-0472">Membrane</keyword>
<evidence type="ECO:0000313" key="7">
    <source>
        <dbReference type="EMBL" id="EER35099.1"/>
    </source>
</evidence>
<dbReference type="RefSeq" id="XP_002547654.1">
    <property type="nucleotide sequence ID" value="XM_002547608.1"/>
</dbReference>
<keyword evidence="3 5" id="KW-1133">Transmembrane helix</keyword>
<dbReference type="AlphaFoldDB" id="C5M4Y3"/>
<keyword evidence="5" id="KW-0256">Endoplasmic reticulum</keyword>
<dbReference type="GO" id="GO:0006488">
    <property type="term" value="P:dolichol-linked oligosaccharide biosynthetic process"/>
    <property type="evidence" value="ECO:0007669"/>
    <property type="project" value="UniProtKB-UniRule"/>
</dbReference>
<name>C5M4Y3_CANTT</name>
<feature type="transmembrane region" description="Helical" evidence="5">
    <location>
        <begin position="170"/>
        <end position="191"/>
    </location>
</feature>
<dbReference type="GO" id="GO:0003865">
    <property type="term" value="F:3-oxo-5-alpha-steroid 4-dehydrogenase activity"/>
    <property type="evidence" value="ECO:0007669"/>
    <property type="project" value="TreeGrafter"/>
</dbReference>
<dbReference type="GeneID" id="8301863"/>
<protein>
    <recommendedName>
        <fullName evidence="5">Polyprenal reductase</fullName>
        <ecNumber evidence="5">1.3.1.94</ecNumber>
    </recommendedName>
</protein>
<comment type="subcellular location">
    <subcellularLocation>
        <location evidence="1">Endomembrane system</location>
        <topology evidence="1">Multi-pass membrane protein</topology>
    </subcellularLocation>
    <subcellularLocation>
        <location evidence="5">Endoplasmic reticulum membrane</location>
    </subcellularLocation>
</comment>
<dbReference type="OrthoDB" id="541710at2759"/>
<evidence type="ECO:0000256" key="3">
    <source>
        <dbReference type="ARBA" id="ARBA00022989"/>
    </source>
</evidence>
<evidence type="ECO:0000256" key="5">
    <source>
        <dbReference type="RuleBase" id="RU367081"/>
    </source>
</evidence>
<dbReference type="KEGG" id="ctp:CTRG_01961"/>
<organism evidence="7 8">
    <name type="scientific">Candida tropicalis (strain ATCC MYA-3404 / T1)</name>
    <name type="common">Yeast</name>
    <dbReference type="NCBI Taxonomy" id="294747"/>
    <lineage>
        <taxon>Eukaryota</taxon>
        <taxon>Fungi</taxon>
        <taxon>Dikarya</taxon>
        <taxon>Ascomycota</taxon>
        <taxon>Saccharomycotina</taxon>
        <taxon>Pichiomycetes</taxon>
        <taxon>Debaryomycetaceae</taxon>
        <taxon>Candida/Lodderomyces clade</taxon>
        <taxon>Candida</taxon>
    </lineage>
</organism>
<dbReference type="GO" id="GO:0102389">
    <property type="term" value="F:polyprenol reductase activity"/>
    <property type="evidence" value="ECO:0007669"/>
    <property type="project" value="UniProtKB-UniRule"/>
</dbReference>
<dbReference type="GO" id="GO:0160198">
    <property type="term" value="F:polyprenal reductase activity"/>
    <property type="evidence" value="ECO:0007669"/>
    <property type="project" value="UniProtKB-EC"/>
</dbReference>
<dbReference type="UniPathway" id="UPA00378"/>
<dbReference type="GO" id="GO:0005789">
    <property type="term" value="C:endoplasmic reticulum membrane"/>
    <property type="evidence" value="ECO:0007669"/>
    <property type="project" value="UniProtKB-SubCell"/>
</dbReference>
<evidence type="ECO:0000256" key="2">
    <source>
        <dbReference type="ARBA" id="ARBA00022692"/>
    </source>
</evidence>
<dbReference type="PANTHER" id="PTHR14624">
    <property type="entry name" value="DFG10 PROTEIN"/>
    <property type="match status" value="1"/>
</dbReference>
<proteinExistence type="inferred from homology"/>
<sequence length="279" mass="32207">MSIHQLQILIVILYLIIVGSIYAVKLIKPLNELLHYGKTSTVNGSESSSIFNQMIDFISNNLVVPKSWFTHFYVTLFTLSSLTFFSTFQQSEIDTSDPVKFKNLMLIHRLLWVQGLRRLTECLIVTKFSENSKMNISHYFVGLSHYILISSATYLGLLRYGSHKVVRYTTFDDLLIVSFGVLSLLQFSAHYHLASLVKYTVPNFNNVASPHYLYEILIYTVFLIFSVKDSIDTTSWTFAAGWLFVTSNLTISSIETFRYYQDKFKEDFKLKWAIMPGIL</sequence>
<feature type="transmembrane region" description="Helical" evidence="5">
    <location>
        <begin position="68"/>
        <end position="88"/>
    </location>
</feature>
<evidence type="ECO:0000313" key="8">
    <source>
        <dbReference type="Proteomes" id="UP000002037"/>
    </source>
</evidence>
<dbReference type="GO" id="GO:0016095">
    <property type="term" value="P:polyprenol catabolic process"/>
    <property type="evidence" value="ECO:0007669"/>
    <property type="project" value="UniProtKB-UniRule"/>
</dbReference>
<dbReference type="STRING" id="294747.C5M4Y3"/>
<reference evidence="7 8" key="1">
    <citation type="journal article" date="2009" name="Nature">
        <title>Evolution of pathogenicity and sexual reproduction in eight Candida genomes.</title>
        <authorList>
            <person name="Butler G."/>
            <person name="Rasmussen M.D."/>
            <person name="Lin M.F."/>
            <person name="Santos M.A."/>
            <person name="Sakthikumar S."/>
            <person name="Munro C.A."/>
            <person name="Rheinbay E."/>
            <person name="Grabherr M."/>
            <person name="Forche A."/>
            <person name="Reedy J.L."/>
            <person name="Agrafioti I."/>
            <person name="Arnaud M.B."/>
            <person name="Bates S."/>
            <person name="Brown A.J."/>
            <person name="Brunke S."/>
            <person name="Costanzo M.C."/>
            <person name="Fitzpatrick D.A."/>
            <person name="de Groot P.W."/>
            <person name="Harris D."/>
            <person name="Hoyer L.L."/>
            <person name="Hube B."/>
            <person name="Klis F.M."/>
            <person name="Kodira C."/>
            <person name="Lennard N."/>
            <person name="Logue M.E."/>
            <person name="Martin R."/>
            <person name="Neiman A.M."/>
            <person name="Nikolaou E."/>
            <person name="Quail M.A."/>
            <person name="Quinn J."/>
            <person name="Santos M.C."/>
            <person name="Schmitzberger F.F."/>
            <person name="Sherlock G."/>
            <person name="Shah P."/>
            <person name="Silverstein K.A."/>
            <person name="Skrzypek M.S."/>
            <person name="Soll D."/>
            <person name="Staggs R."/>
            <person name="Stansfield I."/>
            <person name="Stumpf M.P."/>
            <person name="Sudbery P.E."/>
            <person name="Srikantha T."/>
            <person name="Zeng Q."/>
            <person name="Berman J."/>
            <person name="Berriman M."/>
            <person name="Heitman J."/>
            <person name="Gow N.A."/>
            <person name="Lorenz M.C."/>
            <person name="Birren B.W."/>
            <person name="Kellis M."/>
            <person name="Cuomo C.A."/>
        </authorList>
    </citation>
    <scope>NUCLEOTIDE SEQUENCE [LARGE SCALE GENOMIC DNA]</scope>
    <source>
        <strain evidence="8">ATCC MYA-3404 / T1</strain>
    </source>
</reference>
<dbReference type="Pfam" id="PF02544">
    <property type="entry name" value="Steroid_dh"/>
    <property type="match status" value="1"/>
</dbReference>
<dbReference type="EMBL" id="GG692396">
    <property type="protein sequence ID" value="EER35099.1"/>
    <property type="molecule type" value="Genomic_DNA"/>
</dbReference>
<dbReference type="HOGENOM" id="CLU_044409_0_0_1"/>
<dbReference type="VEuPathDB" id="FungiDB:CTRG_01961"/>
<dbReference type="Proteomes" id="UP000002037">
    <property type="component" value="Unassembled WGS sequence"/>
</dbReference>